<feature type="compositionally biased region" description="Basic and acidic residues" evidence="5">
    <location>
        <begin position="112"/>
        <end position="132"/>
    </location>
</feature>
<dbReference type="AlphaFoldDB" id="A0A1E4TGP1"/>
<dbReference type="Proteomes" id="UP000095023">
    <property type="component" value="Unassembled WGS sequence"/>
</dbReference>
<dbReference type="GO" id="GO:1903833">
    <property type="term" value="P:positive regulation of cellular response to amino acid starvation"/>
    <property type="evidence" value="ECO:0007669"/>
    <property type="project" value="TreeGrafter"/>
</dbReference>
<proteinExistence type="predicted"/>
<keyword evidence="1" id="KW-0805">Transcription regulation</keyword>
<name>A0A1E4TGP1_9ASCO</name>
<dbReference type="PROSITE" id="PS00036">
    <property type="entry name" value="BZIP_BASIC"/>
    <property type="match status" value="1"/>
</dbReference>
<evidence type="ECO:0000256" key="2">
    <source>
        <dbReference type="ARBA" id="ARBA00023125"/>
    </source>
</evidence>
<dbReference type="InterPro" id="IPR046347">
    <property type="entry name" value="bZIP_sf"/>
</dbReference>
<organism evidence="7 8">
    <name type="scientific">Tortispora caseinolytica NRRL Y-17796</name>
    <dbReference type="NCBI Taxonomy" id="767744"/>
    <lineage>
        <taxon>Eukaryota</taxon>
        <taxon>Fungi</taxon>
        <taxon>Dikarya</taxon>
        <taxon>Ascomycota</taxon>
        <taxon>Saccharomycotina</taxon>
        <taxon>Trigonopsidomycetes</taxon>
        <taxon>Trigonopsidales</taxon>
        <taxon>Trigonopsidaceae</taxon>
        <taxon>Tortispora</taxon>
    </lineage>
</organism>
<dbReference type="EMBL" id="KV453842">
    <property type="protein sequence ID" value="ODV90942.1"/>
    <property type="molecule type" value="Genomic_DNA"/>
</dbReference>
<evidence type="ECO:0000256" key="5">
    <source>
        <dbReference type="SAM" id="MobiDB-lite"/>
    </source>
</evidence>
<evidence type="ECO:0000256" key="3">
    <source>
        <dbReference type="ARBA" id="ARBA00023163"/>
    </source>
</evidence>
<dbReference type="GO" id="GO:0000978">
    <property type="term" value="F:RNA polymerase II cis-regulatory region sequence-specific DNA binding"/>
    <property type="evidence" value="ECO:0007669"/>
    <property type="project" value="TreeGrafter"/>
</dbReference>
<dbReference type="GO" id="GO:0000981">
    <property type="term" value="F:DNA-binding transcription factor activity, RNA polymerase II-specific"/>
    <property type="evidence" value="ECO:0007669"/>
    <property type="project" value="TreeGrafter"/>
</dbReference>
<dbReference type="GO" id="GO:0005667">
    <property type="term" value="C:transcription regulator complex"/>
    <property type="evidence" value="ECO:0007669"/>
    <property type="project" value="TreeGrafter"/>
</dbReference>
<feature type="region of interest" description="Disordered" evidence="5">
    <location>
        <begin position="108"/>
        <end position="146"/>
    </location>
</feature>
<keyword evidence="8" id="KW-1185">Reference proteome</keyword>
<evidence type="ECO:0000259" key="6">
    <source>
        <dbReference type="PROSITE" id="PS50217"/>
    </source>
</evidence>
<dbReference type="InterPro" id="IPR050946">
    <property type="entry name" value="AP-1_TF_bZIP"/>
</dbReference>
<dbReference type="OrthoDB" id="5419235at2759"/>
<evidence type="ECO:0000256" key="4">
    <source>
        <dbReference type="SAM" id="Coils"/>
    </source>
</evidence>
<reference evidence="8" key="1">
    <citation type="submission" date="2016-02" db="EMBL/GenBank/DDBJ databases">
        <title>Comparative genomics of biotechnologically important yeasts.</title>
        <authorList>
            <consortium name="DOE Joint Genome Institute"/>
            <person name="Riley R."/>
            <person name="Haridas S."/>
            <person name="Wolfe K.H."/>
            <person name="Lopes M.R."/>
            <person name="Hittinger C.T."/>
            <person name="Goker M."/>
            <person name="Salamov A."/>
            <person name="Wisecaver J."/>
            <person name="Long T.M."/>
            <person name="Aerts A.L."/>
            <person name="Barry K."/>
            <person name="Choi C."/>
            <person name="Clum A."/>
            <person name="Coughlan A.Y."/>
            <person name="Deshpande S."/>
            <person name="Douglass A.P."/>
            <person name="Hanson S.J."/>
            <person name="Klenk H.-P."/>
            <person name="Labutti K."/>
            <person name="Lapidus A."/>
            <person name="Lindquist E."/>
            <person name="Lipzen A."/>
            <person name="Meier-Kolthoff J.P."/>
            <person name="Ohm R.A."/>
            <person name="Otillar R.P."/>
            <person name="Pangilinan J."/>
            <person name="Peng Y."/>
            <person name="Rokas A."/>
            <person name="Rosa C.A."/>
            <person name="Scheuner C."/>
            <person name="Sibirny A.A."/>
            <person name="Slot J.C."/>
            <person name="Stielow J.B."/>
            <person name="Sun H."/>
            <person name="Kurtzman C.P."/>
            <person name="Blackwell M."/>
            <person name="Jeffries T.W."/>
            <person name="Grigoriev I.V."/>
        </authorList>
    </citation>
    <scope>NUCLEOTIDE SEQUENCE [LARGE SCALE GENOMIC DNA]</scope>
    <source>
        <strain evidence="8">NRRL Y-17796</strain>
    </source>
</reference>
<feature type="coiled-coil region" evidence="4">
    <location>
        <begin position="227"/>
        <end position="261"/>
    </location>
</feature>
<dbReference type="CDD" id="cd12193">
    <property type="entry name" value="bZIP_GCN4"/>
    <property type="match status" value="1"/>
</dbReference>
<keyword evidence="4" id="KW-0175">Coiled coil</keyword>
<dbReference type="Gene3D" id="3.30.160.60">
    <property type="entry name" value="Classic Zinc Finger"/>
    <property type="match status" value="1"/>
</dbReference>
<dbReference type="SUPFAM" id="SSF57959">
    <property type="entry name" value="Leucine zipper domain"/>
    <property type="match status" value="1"/>
</dbReference>
<sequence>MLPPLEPETLFVNEESFSGSSFDPKSIMTETFIGHRFFKTDDLSPSVTVSPAMLSTPLMDSNPGSSLLSSAGLSSFNSPTADMAFDTPIVDPSPLEPMEMWQSLFPEWSESSEPKQDKDDVTSEVADRRCKSTSDLQDVYDKPGELESPERTEYLEGVKRESTEDLIDSSVCAKPRALPKRRRVTCGDVSYQVRPRQEPLPPIFISDPKDSAAVRRARNTEAARKSRARKANLITSLQERVKELEARNAALEQELQILRKA</sequence>
<gene>
    <name evidence="7" type="ORF">CANCADRAFT_31751</name>
</gene>
<evidence type="ECO:0000256" key="1">
    <source>
        <dbReference type="ARBA" id="ARBA00023015"/>
    </source>
</evidence>
<evidence type="ECO:0000313" key="8">
    <source>
        <dbReference type="Proteomes" id="UP000095023"/>
    </source>
</evidence>
<dbReference type="PROSITE" id="PS50217">
    <property type="entry name" value="BZIP"/>
    <property type="match status" value="1"/>
</dbReference>
<feature type="domain" description="BZIP" evidence="6">
    <location>
        <begin position="215"/>
        <end position="261"/>
    </location>
</feature>
<dbReference type="Pfam" id="PF07716">
    <property type="entry name" value="bZIP_2"/>
    <property type="match status" value="1"/>
</dbReference>
<keyword evidence="2" id="KW-0238">DNA-binding</keyword>
<dbReference type="InterPro" id="IPR004827">
    <property type="entry name" value="bZIP"/>
</dbReference>
<dbReference type="GO" id="GO:0001080">
    <property type="term" value="P:nitrogen catabolite activation of transcription from RNA polymerase II promoter"/>
    <property type="evidence" value="ECO:0007669"/>
    <property type="project" value="TreeGrafter"/>
</dbReference>
<dbReference type="PANTHER" id="PTHR11462">
    <property type="entry name" value="JUN TRANSCRIPTION FACTOR-RELATED"/>
    <property type="match status" value="1"/>
</dbReference>
<evidence type="ECO:0000313" key="7">
    <source>
        <dbReference type="EMBL" id="ODV90942.1"/>
    </source>
</evidence>
<protein>
    <recommendedName>
        <fullName evidence="6">BZIP domain-containing protein</fullName>
    </recommendedName>
</protein>
<dbReference type="PANTHER" id="PTHR11462:SF35">
    <property type="entry name" value="TRANSCRIPTION FACTOR JRA"/>
    <property type="match status" value="1"/>
</dbReference>
<accession>A0A1E4TGP1</accession>
<keyword evidence="3" id="KW-0804">Transcription</keyword>